<dbReference type="InterPro" id="IPR006059">
    <property type="entry name" value="SBP"/>
</dbReference>
<dbReference type="EMBL" id="DVJP01000039">
    <property type="protein sequence ID" value="HIS76301.1"/>
    <property type="molecule type" value="Genomic_DNA"/>
</dbReference>
<keyword evidence="4" id="KW-0564">Palmitate</keyword>
<accession>A0A9D1FM20</accession>
<feature type="chain" id="PRO_5038386649" evidence="6">
    <location>
        <begin position="24"/>
        <end position="543"/>
    </location>
</feature>
<evidence type="ECO:0000256" key="5">
    <source>
        <dbReference type="ARBA" id="ARBA00023288"/>
    </source>
</evidence>
<keyword evidence="1" id="KW-1003">Cell membrane</keyword>
<evidence type="ECO:0000256" key="2">
    <source>
        <dbReference type="ARBA" id="ARBA00022729"/>
    </source>
</evidence>
<name>A0A9D1FM20_9FIRM</name>
<keyword evidence="2 6" id="KW-0732">Signal</keyword>
<evidence type="ECO:0000313" key="8">
    <source>
        <dbReference type="Proteomes" id="UP000824002"/>
    </source>
</evidence>
<dbReference type="PROSITE" id="PS51257">
    <property type="entry name" value="PROKAR_LIPOPROTEIN"/>
    <property type="match status" value="1"/>
</dbReference>
<dbReference type="SUPFAM" id="SSF53850">
    <property type="entry name" value="Periplasmic binding protein-like II"/>
    <property type="match status" value="1"/>
</dbReference>
<dbReference type="Gene3D" id="3.40.190.10">
    <property type="entry name" value="Periplasmic binding protein-like II"/>
    <property type="match status" value="2"/>
</dbReference>
<gene>
    <name evidence="7" type="ORF">IAB51_05745</name>
</gene>
<dbReference type="Pfam" id="PF01547">
    <property type="entry name" value="SBP_bac_1"/>
    <property type="match status" value="1"/>
</dbReference>
<dbReference type="AlphaFoldDB" id="A0A9D1FM20"/>
<evidence type="ECO:0000256" key="3">
    <source>
        <dbReference type="ARBA" id="ARBA00023136"/>
    </source>
</evidence>
<feature type="signal peptide" evidence="6">
    <location>
        <begin position="1"/>
        <end position="23"/>
    </location>
</feature>
<dbReference type="PANTHER" id="PTHR43649">
    <property type="entry name" value="ARABINOSE-BINDING PROTEIN-RELATED"/>
    <property type="match status" value="1"/>
</dbReference>
<evidence type="ECO:0000256" key="1">
    <source>
        <dbReference type="ARBA" id="ARBA00022475"/>
    </source>
</evidence>
<reference evidence="7" key="1">
    <citation type="submission" date="2020-10" db="EMBL/GenBank/DDBJ databases">
        <authorList>
            <person name="Gilroy R."/>
        </authorList>
    </citation>
    <scope>NUCLEOTIDE SEQUENCE</scope>
    <source>
        <strain evidence="7">CHK199-13235</strain>
    </source>
</reference>
<reference evidence="7" key="2">
    <citation type="journal article" date="2021" name="PeerJ">
        <title>Extensive microbial diversity within the chicken gut microbiome revealed by metagenomics and culture.</title>
        <authorList>
            <person name="Gilroy R."/>
            <person name="Ravi A."/>
            <person name="Getino M."/>
            <person name="Pursley I."/>
            <person name="Horton D.L."/>
            <person name="Alikhan N.F."/>
            <person name="Baker D."/>
            <person name="Gharbi K."/>
            <person name="Hall N."/>
            <person name="Watson M."/>
            <person name="Adriaenssens E.M."/>
            <person name="Foster-Nyarko E."/>
            <person name="Jarju S."/>
            <person name="Secka A."/>
            <person name="Antonio M."/>
            <person name="Oren A."/>
            <person name="Chaudhuri R.R."/>
            <person name="La Ragione R."/>
            <person name="Hildebrand F."/>
            <person name="Pallen M.J."/>
        </authorList>
    </citation>
    <scope>NUCLEOTIDE SEQUENCE</scope>
    <source>
        <strain evidence="7">CHK199-13235</strain>
    </source>
</reference>
<organism evidence="7 8">
    <name type="scientific">Candidatus Merdivicinus excrementipullorum</name>
    <dbReference type="NCBI Taxonomy" id="2840867"/>
    <lineage>
        <taxon>Bacteria</taxon>
        <taxon>Bacillati</taxon>
        <taxon>Bacillota</taxon>
        <taxon>Clostridia</taxon>
        <taxon>Eubacteriales</taxon>
        <taxon>Oscillospiraceae</taxon>
        <taxon>Oscillospiraceae incertae sedis</taxon>
        <taxon>Candidatus Merdivicinus</taxon>
    </lineage>
</organism>
<keyword evidence="3" id="KW-0472">Membrane</keyword>
<dbReference type="Proteomes" id="UP000824002">
    <property type="component" value="Unassembled WGS sequence"/>
</dbReference>
<dbReference type="InterPro" id="IPR050490">
    <property type="entry name" value="Bact_solute-bd_prot1"/>
</dbReference>
<evidence type="ECO:0000256" key="4">
    <source>
        <dbReference type="ARBA" id="ARBA00023139"/>
    </source>
</evidence>
<proteinExistence type="predicted"/>
<comment type="caution">
    <text evidence="7">The sequence shown here is derived from an EMBL/GenBank/DDBJ whole genome shotgun (WGS) entry which is preliminary data.</text>
</comment>
<protein>
    <submittedName>
        <fullName evidence="7">Extracellular solute-binding protein</fullName>
    </submittedName>
</protein>
<evidence type="ECO:0000256" key="6">
    <source>
        <dbReference type="SAM" id="SignalP"/>
    </source>
</evidence>
<sequence>MAKKNRKLAFILASIMTAGAALSSCGNNADNGGGTASTGSGGDSAAPESAAIGVMMPHSGQLPPDTPVGQAWEEMMSEKLGCDITFEWNFIPWAEYQEKENVALASADFPDIIHVMNMSDTVPYEDQGLFIDLGQYEEMMPNYMAFVNTVQYGRDKVFNSDGQCYGFQNVEIPRMEEGVGIYNTTTYRYDIFEKHGIKIPETTAEFYEAAKQLKELYPDIYPVSRAGSRETGIFHTSDGIFWDGDEYVYGPVTTNYRDMLTWLHQLYAEELLDPESFTEDSNMHQTKALNGSNFMQLGQWYSDSYNWNLNEESDAFWVNALAPSDERYGVAWQDVWNVNEPVIQWEAAVINADSDYVDLCIQLCDLQYSDEVIELISWGIEGESFVYGEDGKPTLVDEIKNDEDPWGKANEWGMRASASTRPGLQCATDTAAYLDLAPNDPCYVNGELVEVPWELAFANEPWPESELIPPTVFEPPITWTTEEAQQNSNAMTAIQTYVDETKIKFIQGDEPLENWDIFVQTITDMGYQEVLDRYNAKAAEIVE</sequence>
<dbReference type="PANTHER" id="PTHR43649:SF33">
    <property type="entry name" value="POLYGALACTURONAN_RHAMNOGALACTURONAN-BINDING PROTEIN YTCQ"/>
    <property type="match status" value="1"/>
</dbReference>
<evidence type="ECO:0000313" key="7">
    <source>
        <dbReference type="EMBL" id="HIS76301.1"/>
    </source>
</evidence>
<keyword evidence="5" id="KW-0449">Lipoprotein</keyword>